<name>A0AAU7Q5M5_9GAMM</name>
<dbReference type="InterPro" id="IPR013113">
    <property type="entry name" value="SIP_FAD-bd"/>
</dbReference>
<evidence type="ECO:0000313" key="4">
    <source>
        <dbReference type="EMBL" id="XBS68465.1"/>
    </source>
</evidence>
<evidence type="ECO:0000259" key="2">
    <source>
        <dbReference type="Pfam" id="PF04954"/>
    </source>
</evidence>
<dbReference type="AlphaFoldDB" id="A0AAU7Q5M5"/>
<dbReference type="InterPro" id="IPR039374">
    <property type="entry name" value="SIP_fam"/>
</dbReference>
<comment type="similarity">
    <text evidence="1">Belongs to the SIP oxidoreductase family.</text>
</comment>
<sequence length="274" mass="30626">MGRKTRNILEREARPARDPFRFRRISVADKTRVAERFWRIRFSGTDLSDFDSPAFDNLVTLFFPDPKTGAPHLPEVTPAEVVWKDDARFYSREFTPLAFEGSGVMTLDVFSREGELDSDWAARALPGQELVAGAPGESSVLSDEGRFQLYVCDESALPAFRRRQSAVKAGDWHLFAGIDETAGRAYLGGLEDIDARWLGSAMLDADNLGMLIGALDKVSLPADDYLVWLAGEGETVALLSDYFTQRRGCDPACVHAVAYRRHRPLTAEPPLRRR</sequence>
<dbReference type="PANTHER" id="PTHR30157:SF0">
    <property type="entry name" value="NADPH-DEPENDENT FERRIC-CHELATE REDUCTASE"/>
    <property type="match status" value="1"/>
</dbReference>
<dbReference type="Pfam" id="PF04954">
    <property type="entry name" value="SIP"/>
    <property type="match status" value="1"/>
</dbReference>
<reference evidence="4" key="1">
    <citation type="submission" date="2024-06" db="EMBL/GenBank/DDBJ databases">
        <authorList>
            <person name="Coelho C."/>
            <person name="Bento M."/>
            <person name="Garcia E."/>
            <person name="Camelo A."/>
            <person name="Brandao I."/>
            <person name="Espirito Santo C."/>
            <person name="Trovao J."/>
            <person name="Verissimo A."/>
            <person name="Costa J."/>
            <person name="Tiago I."/>
        </authorList>
    </citation>
    <scope>NUCLEOTIDE SEQUENCE</scope>
    <source>
        <strain evidence="4">KWT182</strain>
    </source>
</reference>
<dbReference type="PANTHER" id="PTHR30157">
    <property type="entry name" value="FERRIC REDUCTASE, NADPH-DEPENDENT"/>
    <property type="match status" value="1"/>
</dbReference>
<accession>A0AAU7Q5M5</accession>
<dbReference type="InterPro" id="IPR007037">
    <property type="entry name" value="SIP_rossman_dom"/>
</dbReference>
<evidence type="ECO:0000259" key="3">
    <source>
        <dbReference type="Pfam" id="PF08021"/>
    </source>
</evidence>
<dbReference type="EMBL" id="CP157947">
    <property type="protein sequence ID" value="XBS68465.1"/>
    <property type="molecule type" value="Genomic_DNA"/>
</dbReference>
<gene>
    <name evidence="4" type="ORF">ABK905_17345</name>
</gene>
<organism evidence="4">
    <name type="scientific">Acerihabitans sp. KWT182</name>
    <dbReference type="NCBI Taxonomy" id="3157919"/>
    <lineage>
        <taxon>Bacteria</taxon>
        <taxon>Pseudomonadati</taxon>
        <taxon>Pseudomonadota</taxon>
        <taxon>Gammaproteobacteria</taxon>
        <taxon>Enterobacterales</taxon>
        <taxon>Pectobacteriaceae</taxon>
        <taxon>Acerihabitans</taxon>
    </lineage>
</organism>
<dbReference type="Gene3D" id="3.40.50.80">
    <property type="entry name" value="Nucleotide-binding domain of ferredoxin-NADP reductase (FNR) module"/>
    <property type="match status" value="1"/>
</dbReference>
<dbReference type="Gene3D" id="2.40.30.10">
    <property type="entry name" value="Translation factors"/>
    <property type="match status" value="1"/>
</dbReference>
<feature type="domain" description="SIP-like Rossmann fold" evidence="2">
    <location>
        <begin position="148"/>
        <end position="260"/>
    </location>
</feature>
<dbReference type="Pfam" id="PF08021">
    <property type="entry name" value="FAD_binding_9"/>
    <property type="match status" value="1"/>
</dbReference>
<feature type="domain" description="Siderophore-interacting FAD-binding" evidence="3">
    <location>
        <begin position="27"/>
        <end position="137"/>
    </location>
</feature>
<dbReference type="InterPro" id="IPR039261">
    <property type="entry name" value="FNR_nucleotide-bd"/>
</dbReference>
<proteinExistence type="inferred from homology"/>
<evidence type="ECO:0000256" key="1">
    <source>
        <dbReference type="ARBA" id="ARBA00035644"/>
    </source>
</evidence>
<dbReference type="CDD" id="cd06193">
    <property type="entry name" value="siderophore_interacting"/>
    <property type="match status" value="1"/>
</dbReference>
<protein>
    <submittedName>
        <fullName evidence="4">SIP domain-containing protein</fullName>
    </submittedName>
</protein>